<dbReference type="OrthoDB" id="10195530at2759"/>
<organism evidence="2 3">
    <name type="scientific">Branchiostoma lanceolatum</name>
    <name type="common">Common lancelet</name>
    <name type="synonym">Amphioxus lanceolatum</name>
    <dbReference type="NCBI Taxonomy" id="7740"/>
    <lineage>
        <taxon>Eukaryota</taxon>
        <taxon>Metazoa</taxon>
        <taxon>Chordata</taxon>
        <taxon>Cephalochordata</taxon>
        <taxon>Leptocardii</taxon>
        <taxon>Amphioxiformes</taxon>
        <taxon>Branchiostomatidae</taxon>
        <taxon>Branchiostoma</taxon>
    </lineage>
</organism>
<dbReference type="Proteomes" id="UP000838412">
    <property type="component" value="Chromosome 16"/>
</dbReference>
<evidence type="ECO:0000313" key="3">
    <source>
        <dbReference type="Proteomes" id="UP000838412"/>
    </source>
</evidence>
<evidence type="ECO:0000313" key="2">
    <source>
        <dbReference type="EMBL" id="CAH1247628.1"/>
    </source>
</evidence>
<gene>
    <name evidence="2" type="primary">Hypp7967</name>
    <name evidence="2" type="ORF">BLAG_LOCUS9244</name>
</gene>
<dbReference type="EMBL" id="OV696701">
    <property type="protein sequence ID" value="CAH1247628.1"/>
    <property type="molecule type" value="Genomic_DNA"/>
</dbReference>
<feature type="region of interest" description="Disordered" evidence="1">
    <location>
        <begin position="164"/>
        <end position="199"/>
    </location>
</feature>
<feature type="compositionally biased region" description="Polar residues" evidence="1">
    <location>
        <begin position="164"/>
        <end position="183"/>
    </location>
</feature>
<reference evidence="2" key="1">
    <citation type="submission" date="2022-01" db="EMBL/GenBank/DDBJ databases">
        <authorList>
            <person name="Braso-Vives M."/>
        </authorList>
    </citation>
    <scope>NUCLEOTIDE SEQUENCE</scope>
</reference>
<keyword evidence="3" id="KW-1185">Reference proteome</keyword>
<feature type="region of interest" description="Disordered" evidence="1">
    <location>
        <begin position="286"/>
        <end position="315"/>
    </location>
</feature>
<protein>
    <submittedName>
        <fullName evidence="2">Hypp7967 protein</fullName>
    </submittedName>
</protein>
<accession>A0A8K0EE81</accession>
<sequence length="315" mass="32713">MYAGVGTPPKDPTSTGGHDQTEQAQAQITAAVVASGKDHHYENMDNQNGRPGQGQSQAIIESNTNATAAVLSSGHDQTGQGQSQATCKALEAGNLSYGTGPTASKLNSLYKVVGQSQAIIEPNTNTTAAVVSSGQDHHYENMDIQNDRTGQGQTQTMHESNTNTTADVVSSGHDQTGQGQSQAIRKDPEAGNLSYGTGPTVSELNSLYKVVGQYQSIIKSNTNTTTAVITSGHDQTGHRQSQSIIESNTNTTAAVVTSGHDQTGHGQSQGITDSNTNTTAVVVTNGQDQTGHRQSQSITESNTNTTAAVVTSGQD</sequence>
<name>A0A8K0EE81_BRALA</name>
<feature type="compositionally biased region" description="Low complexity" evidence="1">
    <location>
        <begin position="22"/>
        <end position="34"/>
    </location>
</feature>
<evidence type="ECO:0000256" key="1">
    <source>
        <dbReference type="SAM" id="MobiDB-lite"/>
    </source>
</evidence>
<dbReference type="AlphaFoldDB" id="A0A8K0EE81"/>
<feature type="region of interest" description="Disordered" evidence="1">
    <location>
        <begin position="1"/>
        <end position="56"/>
    </location>
</feature>
<feature type="compositionally biased region" description="Polar residues" evidence="1">
    <location>
        <begin position="44"/>
        <end position="56"/>
    </location>
</feature>
<proteinExistence type="predicted"/>